<protein>
    <submittedName>
        <fullName evidence="1">DUF5119 domain-containing protein</fullName>
    </submittedName>
</protein>
<proteinExistence type="predicted"/>
<name>A0ABV4CYD7_9BACT</name>
<accession>A0ABV4CYD7</accession>
<keyword evidence="2" id="KW-1185">Reference proteome</keyword>
<dbReference type="Proteomes" id="UP001565200">
    <property type="component" value="Unassembled WGS sequence"/>
</dbReference>
<reference evidence="1 2" key="1">
    <citation type="submission" date="2024-03" db="EMBL/GenBank/DDBJ databases">
        <title>Mouse gut bacterial collection (mGBC) of GemPharmatech.</title>
        <authorList>
            <person name="He Y."/>
            <person name="Dong L."/>
            <person name="Wu D."/>
            <person name="Gao X."/>
            <person name="Lin Z."/>
        </authorList>
    </citation>
    <scope>NUCLEOTIDE SEQUENCE [LARGE SCALE GENOMIC DNA]</scope>
    <source>
        <strain evidence="1 2">54-13</strain>
    </source>
</reference>
<comment type="caution">
    <text evidence="1">The sequence shown here is derived from an EMBL/GenBank/DDBJ whole genome shotgun (WGS) entry which is preliminary data.</text>
</comment>
<sequence>MRGIGYILALLVVYAATSCGPCDKHCLCTPDVPLRDIEVLYDWSQAPDASPEGMAVLIYDVGTEGMPWRYDLHPSGGYIGVPQDSARAITYNNDTENLSFGNTGNYFSGKAYTHEGNLFDGLSETWYGPGPESRADTDQRVLVQPDPLWLYSTDGLVVNDSTALFRPVAVVARYSYLITGIKGLEGMARMCAAVTGLAGEIYLAGAIKGNEAVTVPGALQQTSADSASGALYTWGCVDNPQSRCRLQLFFWLTDGKKYCYDFDVTRQVREADDPLDVKITVNGITLPEPDNSGPGGEGGIGVDVDNWETVEIELSN</sequence>
<evidence type="ECO:0000313" key="2">
    <source>
        <dbReference type="Proteomes" id="UP001565200"/>
    </source>
</evidence>
<dbReference type="InterPro" id="IPR033410">
    <property type="entry name" value="DUF5119"/>
</dbReference>
<dbReference type="Pfam" id="PF17145">
    <property type="entry name" value="DUF5119"/>
    <property type="match status" value="1"/>
</dbReference>
<dbReference type="RefSeq" id="WP_369863532.1">
    <property type="nucleotide sequence ID" value="NZ_JBCLPP010000024.1"/>
</dbReference>
<evidence type="ECO:0000313" key="1">
    <source>
        <dbReference type="EMBL" id="MEY8245821.1"/>
    </source>
</evidence>
<organism evidence="1 2">
    <name type="scientific">Heminiphilus faecis</name>
    <dbReference type="NCBI Taxonomy" id="2601703"/>
    <lineage>
        <taxon>Bacteria</taxon>
        <taxon>Pseudomonadati</taxon>
        <taxon>Bacteroidota</taxon>
        <taxon>Bacteroidia</taxon>
        <taxon>Bacteroidales</taxon>
        <taxon>Muribaculaceae</taxon>
        <taxon>Heminiphilus</taxon>
    </lineage>
</organism>
<dbReference type="PROSITE" id="PS51257">
    <property type="entry name" value="PROKAR_LIPOPROTEIN"/>
    <property type="match status" value="1"/>
</dbReference>
<gene>
    <name evidence="1" type="ORF">AAK873_09375</name>
</gene>
<dbReference type="EMBL" id="JBCLPP010000024">
    <property type="protein sequence ID" value="MEY8245821.1"/>
    <property type="molecule type" value="Genomic_DNA"/>
</dbReference>